<evidence type="ECO:0000256" key="1">
    <source>
        <dbReference type="SAM" id="Phobius"/>
    </source>
</evidence>
<protein>
    <submittedName>
        <fullName evidence="2">Uncharacterized protein</fullName>
    </submittedName>
</protein>
<dbReference type="EMBL" id="JPME01000008">
    <property type="protein sequence ID" value="KEZ90830.1"/>
    <property type="molecule type" value="Genomic_DNA"/>
</dbReference>
<keyword evidence="3" id="KW-1185">Reference proteome</keyword>
<feature type="transmembrane region" description="Helical" evidence="1">
    <location>
        <begin position="7"/>
        <end position="32"/>
    </location>
</feature>
<dbReference type="Proteomes" id="UP000028525">
    <property type="component" value="Unassembled WGS sequence"/>
</dbReference>
<sequence length="131" mass="15413">MRVYKKSLVGFLVLLFICVFGLFLVRIIPMYIVKESPILQGTYTCDKLPFTSMVFDLNNDYTFYYYNFDEIDKGTYSKGTDNEHFINSSKFQNTKILNNGKKLTFTIIMDGETYLFKQIDRLPIINFETDD</sequence>
<dbReference type="OrthoDB" id="2862942at2"/>
<dbReference type="RefSeq" id="WP_038278750.1">
    <property type="nucleotide sequence ID" value="NZ_JPME01000008.1"/>
</dbReference>
<keyword evidence="1" id="KW-0812">Transmembrane</keyword>
<name>A0A084JPE6_9FIRM</name>
<evidence type="ECO:0000313" key="3">
    <source>
        <dbReference type="Proteomes" id="UP000028525"/>
    </source>
</evidence>
<gene>
    <name evidence="2" type="ORF">IO98_05405</name>
</gene>
<dbReference type="AlphaFoldDB" id="A0A084JPE6"/>
<accession>A0A084JPE6</accession>
<keyword evidence="1" id="KW-0472">Membrane</keyword>
<organism evidence="2 3">
    <name type="scientific">Lacrimispora celerecrescens</name>
    <dbReference type="NCBI Taxonomy" id="29354"/>
    <lineage>
        <taxon>Bacteria</taxon>
        <taxon>Bacillati</taxon>
        <taxon>Bacillota</taxon>
        <taxon>Clostridia</taxon>
        <taxon>Lachnospirales</taxon>
        <taxon>Lachnospiraceae</taxon>
        <taxon>Lacrimispora</taxon>
    </lineage>
</organism>
<comment type="caution">
    <text evidence="2">The sequence shown here is derived from an EMBL/GenBank/DDBJ whole genome shotgun (WGS) entry which is preliminary data.</text>
</comment>
<reference evidence="2 3" key="1">
    <citation type="submission" date="2014-07" db="EMBL/GenBank/DDBJ databases">
        <title>Draft genome of Clostridium celerecrescens 152B isolated from sediments associated with methane hydrate from Krishna Godavari basin.</title>
        <authorList>
            <person name="Honkalas V.S."/>
            <person name="Dabir A.P."/>
            <person name="Arora P."/>
            <person name="Dhakephalkar P.K."/>
        </authorList>
    </citation>
    <scope>NUCLEOTIDE SEQUENCE [LARGE SCALE GENOMIC DNA]</scope>
    <source>
        <strain evidence="2 3">152B</strain>
    </source>
</reference>
<proteinExistence type="predicted"/>
<keyword evidence="1" id="KW-1133">Transmembrane helix</keyword>
<evidence type="ECO:0000313" key="2">
    <source>
        <dbReference type="EMBL" id="KEZ90830.1"/>
    </source>
</evidence>
<dbReference type="STRING" id="29354.IO98_05405"/>